<evidence type="ECO:0008006" key="2">
    <source>
        <dbReference type="Google" id="ProtNLM"/>
    </source>
</evidence>
<proteinExistence type="predicted"/>
<accession>A0A7S1VFN4</accession>
<gene>
    <name evidence="1" type="ORF">SSP0437_LOCUS6943</name>
</gene>
<dbReference type="AlphaFoldDB" id="A0A7S1VFN4"/>
<reference evidence="1" key="1">
    <citation type="submission" date="2021-01" db="EMBL/GenBank/DDBJ databases">
        <authorList>
            <person name="Corre E."/>
            <person name="Pelletier E."/>
            <person name="Niang G."/>
            <person name="Scheremetjew M."/>
            <person name="Finn R."/>
            <person name="Kale V."/>
            <person name="Holt S."/>
            <person name="Cochrane G."/>
            <person name="Meng A."/>
            <person name="Brown T."/>
            <person name="Cohen L."/>
        </authorList>
    </citation>
    <scope>NUCLEOTIDE SEQUENCE</scope>
    <source>
        <strain evidence="1">ATCC 50979</strain>
    </source>
</reference>
<protein>
    <recommendedName>
        <fullName evidence="2">PiggyBac transposable element-derived protein domain-containing protein</fullName>
    </recommendedName>
</protein>
<organism evidence="1">
    <name type="scientific">Sexangularia sp. CB-2014</name>
    <dbReference type="NCBI Taxonomy" id="1486929"/>
    <lineage>
        <taxon>Eukaryota</taxon>
        <taxon>Amoebozoa</taxon>
        <taxon>Tubulinea</taxon>
        <taxon>Elardia</taxon>
        <taxon>Arcellinida</taxon>
        <taxon>Arcellinida incertae sedis</taxon>
        <taxon>Sexangularia</taxon>
    </lineage>
</organism>
<dbReference type="EMBL" id="HBGL01008969">
    <property type="protein sequence ID" value="CAD9298408.1"/>
    <property type="molecule type" value="Transcribed_RNA"/>
</dbReference>
<evidence type="ECO:0000313" key="1">
    <source>
        <dbReference type="EMBL" id="CAD9298408.1"/>
    </source>
</evidence>
<name>A0A7S1VFN4_9EUKA</name>
<sequence length="827" mass="93105">MCCAGWGKSISFVDEHGVQGEGAMGKDEFNAMLSKIGQHRQNEDSKVGSRYFWYVLMNDLNRFWCAQFALGGEHHSLIAVDDDKMKANMKAGWKAGLKLHVLPDKSKKNSRGFVLITGALVCTGLPLVVEAEQQNATTHQTYWQVLSRLSNNRTVGDPDLSRIVLASDRYFSNWTIVEGAVKCGAHWLGTVKRSRTTPFTFGSHVYDGQRDVEQHGPSTIYARQYPMAVNKDLRLKAMAERTGVKSGAVSMLWTTLQELPPLAFDYRVGSVDLAMWKRALPNGVIYHRVGSDRVDVVRYFFPMPLDEGHPQERGDRFTQFPHLVAALPVVHLCLEQRHAGWFILRQFRLTSTTVQLLFHEYRGAREYADFERVFSLFYRDGAVDRPTVPRDRQDGSAVDGKFDAASIPQVIGKVEEEEPEEPEGVVAGMDVVNESAEAGQDELPTSESFDLTDDAQVQLLTTEEGRKKLTKEQLSSLNRQLGLEERRPGDLPKLYKDWALAPKERRPYVVLSREELKMLPDVHTVLNRLETWKSVNSMVPLPRASQFVPLMASVWDVAKGGSDSLSQLLSGVNFHLHTAHPATAVVRRLLMIHAAAYHRFLGMSRALAKTKKVDSLIQFRTAVNRQGPFATTLLRVSDQLLRLNSSGSAEVSRLRAVRETRATGTLYYLRGVPDMRRHADESTHDYTRRMMRAWSLTQACVGFLMPKLNSQARCGICSLRGERVVYCAGCEVHYCFGKSHVWDTSVKPSSNIMKARRLDEDGSLAVPDQRGGMISVRHWPETLTVVRSTRDGERRVTCTWSCWSMAHIGAWRLLGRFVEPDPPNASA</sequence>